<protein>
    <recommendedName>
        <fullName evidence="4">DAC domain-containing protein</fullName>
    </recommendedName>
</protein>
<accession>A0A250IT86</accession>
<name>A0A250IT86_9BACT</name>
<reference evidence="2 3" key="1">
    <citation type="submission" date="2017-06" db="EMBL/GenBank/DDBJ databases">
        <authorList>
            <person name="Kim H.J."/>
            <person name="Triplett B.A."/>
        </authorList>
    </citation>
    <scope>NUCLEOTIDE SEQUENCE [LARGE SCALE GENOMIC DNA]</scope>
    <source>
        <strain evidence="2 3">DSM 14713</strain>
    </source>
</reference>
<dbReference type="Proteomes" id="UP000217289">
    <property type="component" value="Chromosome"/>
</dbReference>
<evidence type="ECO:0000256" key="1">
    <source>
        <dbReference type="SAM" id="MobiDB-lite"/>
    </source>
</evidence>
<evidence type="ECO:0008006" key="4">
    <source>
        <dbReference type="Google" id="ProtNLM"/>
    </source>
</evidence>
<evidence type="ECO:0000313" key="3">
    <source>
        <dbReference type="Proteomes" id="UP000217289"/>
    </source>
</evidence>
<organism evidence="2 3">
    <name type="scientific">Melittangium boletus DSM 14713</name>
    <dbReference type="NCBI Taxonomy" id="1294270"/>
    <lineage>
        <taxon>Bacteria</taxon>
        <taxon>Pseudomonadati</taxon>
        <taxon>Myxococcota</taxon>
        <taxon>Myxococcia</taxon>
        <taxon>Myxococcales</taxon>
        <taxon>Cystobacterineae</taxon>
        <taxon>Archangiaceae</taxon>
        <taxon>Melittangium</taxon>
    </lineage>
</organism>
<feature type="region of interest" description="Disordered" evidence="1">
    <location>
        <begin position="1"/>
        <end position="23"/>
    </location>
</feature>
<sequence length="370" mass="40130">MIFVGPDDESGAPSPRAPLGAPDPDASLTLSFRHLLSDAISSFLSEAGLGSAQVSDPLSELLVTLSRYREEGEPLFPVAFLGDDLEGMLRVLGGRDTIPMGVGPRSRETIQRALKQCAPLGQGRWWCLYMLLVPEGFAYGIFRTDPSPLVETPLERMRRAGDRSLRMVGVLQLAENVVELRGMGGLCRHVFLSGARAENTLPTVAMDELALGLTADVPEPARGLTRDFYRRVLFEAMQASHGTLVAVLPKGMSGLPLFVDGVLLETPLDLVARVMRYHLEPGVDAASAVSATAQLLRGMMATDGITVLRSDGFIVGYNVFIRHPETLSREAARVGGARRRTYEVLCGWVGRELTTAFFRSQDGAIACCRD</sequence>
<proteinExistence type="predicted"/>
<dbReference type="KEGG" id="mbd:MEBOL_007953"/>
<feature type="compositionally biased region" description="Acidic residues" evidence="1">
    <location>
        <begin position="1"/>
        <end position="10"/>
    </location>
</feature>
<keyword evidence="3" id="KW-1185">Reference proteome</keyword>
<evidence type="ECO:0000313" key="2">
    <source>
        <dbReference type="EMBL" id="ATB34450.1"/>
    </source>
</evidence>
<dbReference type="AlphaFoldDB" id="A0A250IT86"/>
<dbReference type="RefSeq" id="WP_245919295.1">
    <property type="nucleotide sequence ID" value="NZ_CP022163.1"/>
</dbReference>
<gene>
    <name evidence="2" type="ORF">MEBOL_007953</name>
</gene>
<dbReference type="EMBL" id="CP022163">
    <property type="protein sequence ID" value="ATB34450.1"/>
    <property type="molecule type" value="Genomic_DNA"/>
</dbReference>